<feature type="compositionally biased region" description="Acidic residues" evidence="2">
    <location>
        <begin position="85"/>
        <end position="96"/>
    </location>
</feature>
<evidence type="ECO:0000256" key="1">
    <source>
        <dbReference type="ARBA" id="ARBA00010820"/>
    </source>
</evidence>
<protein>
    <recommendedName>
        <fullName evidence="3">Glabrous enhancer-binding protein-like DBD domain-containing protein</fullName>
    </recommendedName>
</protein>
<proteinExistence type="inferred from homology"/>
<feature type="compositionally biased region" description="Acidic residues" evidence="2">
    <location>
        <begin position="15"/>
        <end position="24"/>
    </location>
</feature>
<dbReference type="GO" id="GO:0005634">
    <property type="term" value="C:nucleus"/>
    <property type="evidence" value="ECO:0000318"/>
    <property type="project" value="GO_Central"/>
</dbReference>
<reference evidence="5" key="1">
    <citation type="journal article" date="2016" name="Nature">
        <title>The genome of the seagrass Zostera marina reveals angiosperm adaptation to the sea.</title>
        <authorList>
            <person name="Olsen J.L."/>
            <person name="Rouze P."/>
            <person name="Verhelst B."/>
            <person name="Lin Y.-C."/>
            <person name="Bayer T."/>
            <person name="Collen J."/>
            <person name="Dattolo E."/>
            <person name="De Paoli E."/>
            <person name="Dittami S."/>
            <person name="Maumus F."/>
            <person name="Michel G."/>
            <person name="Kersting A."/>
            <person name="Lauritano C."/>
            <person name="Lohaus R."/>
            <person name="Toepel M."/>
            <person name="Tonon T."/>
            <person name="Vanneste K."/>
            <person name="Amirebrahimi M."/>
            <person name="Brakel J."/>
            <person name="Bostroem C."/>
            <person name="Chovatia M."/>
            <person name="Grimwood J."/>
            <person name="Jenkins J.W."/>
            <person name="Jueterbock A."/>
            <person name="Mraz A."/>
            <person name="Stam W.T."/>
            <person name="Tice H."/>
            <person name="Bornberg-Bauer E."/>
            <person name="Green P.J."/>
            <person name="Pearson G.A."/>
            <person name="Procaccini G."/>
            <person name="Duarte C.M."/>
            <person name="Schmutz J."/>
            <person name="Reusch T.B.H."/>
            <person name="Van de Peer Y."/>
        </authorList>
    </citation>
    <scope>NUCLEOTIDE SEQUENCE [LARGE SCALE GENOMIC DNA]</scope>
    <source>
        <strain evidence="5">cv. Finnish</strain>
    </source>
</reference>
<dbReference type="Proteomes" id="UP000036987">
    <property type="component" value="Unassembled WGS sequence"/>
</dbReference>
<dbReference type="GO" id="GO:0006355">
    <property type="term" value="P:regulation of DNA-templated transcription"/>
    <property type="evidence" value="ECO:0007669"/>
    <property type="project" value="InterPro"/>
</dbReference>
<accession>A0A0K9PSL7</accession>
<gene>
    <name evidence="4" type="ORF">ZOSMA_185G00260</name>
</gene>
<evidence type="ECO:0000313" key="4">
    <source>
        <dbReference type="EMBL" id="KMZ71207.1"/>
    </source>
</evidence>
<dbReference type="EMBL" id="LFYR01000684">
    <property type="protein sequence ID" value="KMZ71207.1"/>
    <property type="molecule type" value="Genomic_DNA"/>
</dbReference>
<dbReference type="Pfam" id="PF04504">
    <property type="entry name" value="GeBP-like_DBD"/>
    <property type="match status" value="1"/>
</dbReference>
<dbReference type="InterPro" id="IPR007592">
    <property type="entry name" value="GEBP"/>
</dbReference>
<dbReference type="PANTHER" id="PTHR31662">
    <property type="entry name" value="BNAANNG10740D PROTEIN-RELATED"/>
    <property type="match status" value="1"/>
</dbReference>
<name>A0A0K9PSL7_ZOSMR</name>
<organism evidence="4 5">
    <name type="scientific">Zostera marina</name>
    <name type="common">Eelgrass</name>
    <dbReference type="NCBI Taxonomy" id="29655"/>
    <lineage>
        <taxon>Eukaryota</taxon>
        <taxon>Viridiplantae</taxon>
        <taxon>Streptophyta</taxon>
        <taxon>Embryophyta</taxon>
        <taxon>Tracheophyta</taxon>
        <taxon>Spermatophyta</taxon>
        <taxon>Magnoliopsida</taxon>
        <taxon>Liliopsida</taxon>
        <taxon>Zosteraceae</taxon>
        <taxon>Zostera</taxon>
    </lineage>
</organism>
<comment type="caution">
    <text evidence="4">The sequence shown here is derived from an EMBL/GenBank/DDBJ whole genome shotgun (WGS) entry which is preliminary data.</text>
</comment>
<feature type="domain" description="Glabrous enhancer-binding protein-like DBD" evidence="3">
    <location>
        <begin position="213"/>
        <end position="304"/>
    </location>
</feature>
<dbReference type="OMA" id="KKIWGDA"/>
<feature type="region of interest" description="Disordered" evidence="2">
    <location>
        <begin position="1"/>
        <end position="210"/>
    </location>
</feature>
<evidence type="ECO:0000313" key="5">
    <source>
        <dbReference type="Proteomes" id="UP000036987"/>
    </source>
</evidence>
<dbReference type="InterPro" id="IPR053932">
    <property type="entry name" value="GeBP-like_DBD"/>
</dbReference>
<evidence type="ECO:0000259" key="3">
    <source>
        <dbReference type="Pfam" id="PF04504"/>
    </source>
</evidence>
<feature type="region of interest" description="Disordered" evidence="2">
    <location>
        <begin position="338"/>
        <end position="363"/>
    </location>
</feature>
<keyword evidence="5" id="KW-1185">Reference proteome</keyword>
<dbReference type="AlphaFoldDB" id="A0A0K9PSL7"/>
<dbReference type="PANTHER" id="PTHR31662:SF33">
    <property type="entry name" value="DNA-BINDING STOREKEEPER PROTEIN TRANSCRIPTIONAL REGULATOR-LIKE PROTEIN"/>
    <property type="match status" value="1"/>
</dbReference>
<dbReference type="OrthoDB" id="661680at2759"/>
<sequence length="426" mass="48262">MKRIIPSPLPTLPSSDEETDDESSETSRSEDIVAATPPPTTKRKYSSVQANEPPKSSSTQTLPVSGMTKKMYTPLRPSPPSESKSDEEESDGESDEETSRSEDIVSTTPPPNKKQKNFSVQENESPKAKSPSTQTLPGSEMEKRTEIPQPPLLPSESKSEGETDDESEETSSSGHMVATTPSPLKKILRSNGKENEPSKPEPSSTVSGSKRPFRRLWTYEDELVLVNGLVEYQEKYGKSPVSAGDFSVLANELKGKFQFDYSISQLMNKNKGFKKKVKKNLVNGYTSSANKDNQKCLDILKNIWRDELEAKFITSSKKQKQRQKKNIVAILDEVEVAENEERDIDEDKDKDEDEDEDKDEDEDEDVYILEDIIDKHAEGPFKRKMMKRLMSIDPKTKQHWIDIFMENMNLRGTYEINFMKSLLNKD</sequence>
<feature type="compositionally biased region" description="Polar residues" evidence="2">
    <location>
        <begin position="46"/>
        <end position="63"/>
    </location>
</feature>
<comment type="similarity">
    <text evidence="1">Belongs to the GeBP family.</text>
</comment>
<evidence type="ECO:0000256" key="2">
    <source>
        <dbReference type="SAM" id="MobiDB-lite"/>
    </source>
</evidence>
<dbReference type="STRING" id="29655.A0A0K9PSL7"/>